<dbReference type="EMBL" id="PFEV01000196">
    <property type="protein sequence ID" value="PIV70647.1"/>
    <property type="molecule type" value="Genomic_DNA"/>
</dbReference>
<dbReference type="Gene3D" id="3.40.50.10490">
    <property type="entry name" value="Glucose-6-phosphate isomerase like protein, domain 1"/>
    <property type="match status" value="2"/>
</dbReference>
<dbReference type="PROSITE" id="PS51463">
    <property type="entry name" value="P_GLUCOSE_ISOMERASE_3"/>
    <property type="match status" value="1"/>
</dbReference>
<evidence type="ECO:0000256" key="2">
    <source>
        <dbReference type="ARBA" id="ARBA00023152"/>
    </source>
</evidence>
<comment type="pathway">
    <text evidence="4">Carbohydrate degradation; glycolysis; D-glyceraldehyde 3-phosphate and glycerone phosphate from D-glucose: step 2/4.</text>
</comment>
<dbReference type="Proteomes" id="UP000228762">
    <property type="component" value="Unassembled WGS sequence"/>
</dbReference>
<evidence type="ECO:0000313" key="5">
    <source>
        <dbReference type="EMBL" id="PIV70647.1"/>
    </source>
</evidence>
<feature type="non-terminal residue" evidence="5">
    <location>
        <position position="408"/>
    </location>
</feature>
<dbReference type="AlphaFoldDB" id="A0A2M7EJB2"/>
<evidence type="ECO:0000256" key="4">
    <source>
        <dbReference type="RuleBase" id="RU000612"/>
    </source>
</evidence>
<keyword evidence="3 4" id="KW-0413">Isomerase</keyword>
<gene>
    <name evidence="5" type="ORF">COW57_04140</name>
</gene>
<dbReference type="InterPro" id="IPR035476">
    <property type="entry name" value="SIS_PGI_1"/>
</dbReference>
<keyword evidence="1 4" id="KW-0312">Gluconeogenesis</keyword>
<dbReference type="GO" id="GO:0006096">
    <property type="term" value="P:glycolytic process"/>
    <property type="evidence" value="ECO:0007669"/>
    <property type="project" value="UniProtKB-UniPathway"/>
</dbReference>
<evidence type="ECO:0000256" key="3">
    <source>
        <dbReference type="ARBA" id="ARBA00023235"/>
    </source>
</evidence>
<dbReference type="GO" id="GO:0004347">
    <property type="term" value="F:glucose-6-phosphate isomerase activity"/>
    <property type="evidence" value="ECO:0007669"/>
    <property type="project" value="UniProtKB-EC"/>
</dbReference>
<dbReference type="SUPFAM" id="SSF53697">
    <property type="entry name" value="SIS domain"/>
    <property type="match status" value="1"/>
</dbReference>
<dbReference type="CDD" id="cd05015">
    <property type="entry name" value="SIS_PGI_1"/>
    <property type="match status" value="1"/>
</dbReference>
<evidence type="ECO:0000256" key="1">
    <source>
        <dbReference type="ARBA" id="ARBA00022432"/>
    </source>
</evidence>
<dbReference type="GO" id="GO:0006094">
    <property type="term" value="P:gluconeogenesis"/>
    <property type="evidence" value="ECO:0007669"/>
    <property type="project" value="UniProtKB-KW"/>
</dbReference>
<sequence>MKFFFKKSLDISEETKKLSSYIKQCKQIIDQNDYSSPESSLCLPSDVHILSQIDAMVAKKKTAKLKYVITIGIGGSNLGAKAIYDALYGSVDMFTPDRYPKMIFLDTIDPKINTAFLTFFKSHVKSADEFAISIISKSGTNTEPVVNAEVLLGYIKNRFSKWKQRCVITTDANSPMWNEGARLGIDVLNIPKQVGGRYSVFSAVGLFPLAMANIDIRSLLQGAKKMRDICVNESPQNYSFTSSVFQYQNWKKGRSIHNNFYFQPEFESLGKWYRQLMGESIGKEKKGITPIVSIGSVDHHSMVQLYWGGSQDKTTEIIYAKKSQDCFVPQEALFPTLSNTKGKNTSEIVSAIRKGTALAYKKQMEPFFEIEFDEINTYEMGGYMQCKMLEIMYLAKLLGVNAFDQPQV</sequence>
<evidence type="ECO:0000313" key="6">
    <source>
        <dbReference type="Proteomes" id="UP000228762"/>
    </source>
</evidence>
<name>A0A2M7EJB2_9BACT</name>
<keyword evidence="2 4" id="KW-0324">Glycolysis</keyword>
<dbReference type="GO" id="GO:0048029">
    <property type="term" value="F:monosaccharide binding"/>
    <property type="evidence" value="ECO:0007669"/>
    <property type="project" value="TreeGrafter"/>
</dbReference>
<dbReference type="EC" id="5.3.1.9" evidence="4"/>
<dbReference type="GO" id="GO:0097367">
    <property type="term" value="F:carbohydrate derivative binding"/>
    <property type="evidence" value="ECO:0007669"/>
    <property type="project" value="InterPro"/>
</dbReference>
<dbReference type="InterPro" id="IPR046348">
    <property type="entry name" value="SIS_dom_sf"/>
</dbReference>
<proteinExistence type="inferred from homology"/>
<dbReference type="InterPro" id="IPR001672">
    <property type="entry name" value="G6P_Isomerase"/>
</dbReference>
<comment type="similarity">
    <text evidence="4">Belongs to the GPI family.</text>
</comment>
<dbReference type="PANTHER" id="PTHR11469:SF1">
    <property type="entry name" value="GLUCOSE-6-PHOSPHATE ISOMERASE"/>
    <property type="match status" value="1"/>
</dbReference>
<comment type="caution">
    <text evidence="5">The sequence shown here is derived from an EMBL/GenBank/DDBJ whole genome shotgun (WGS) entry which is preliminary data.</text>
</comment>
<protein>
    <recommendedName>
        <fullName evidence="4">Glucose-6-phosphate isomerase</fullName>
        <ecNumber evidence="4">5.3.1.9</ecNumber>
    </recommendedName>
</protein>
<dbReference type="PANTHER" id="PTHR11469">
    <property type="entry name" value="GLUCOSE-6-PHOSPHATE ISOMERASE"/>
    <property type="match status" value="1"/>
</dbReference>
<dbReference type="PRINTS" id="PR00662">
    <property type="entry name" value="G6PISOMERASE"/>
</dbReference>
<organism evidence="5 6">
    <name type="scientific">Candidatus Roizmanbacteria bacterium CG17_big_fil_post_rev_8_21_14_2_50_39_7</name>
    <dbReference type="NCBI Taxonomy" id="1974858"/>
    <lineage>
        <taxon>Bacteria</taxon>
        <taxon>Candidatus Roizmaniibacteriota</taxon>
    </lineage>
</organism>
<dbReference type="GO" id="GO:0051156">
    <property type="term" value="P:glucose 6-phosphate metabolic process"/>
    <property type="evidence" value="ECO:0007669"/>
    <property type="project" value="TreeGrafter"/>
</dbReference>
<reference evidence="6" key="1">
    <citation type="submission" date="2017-09" db="EMBL/GenBank/DDBJ databases">
        <title>Depth-based differentiation of microbial function through sediment-hosted aquifers and enrichment of novel symbionts in the deep terrestrial subsurface.</title>
        <authorList>
            <person name="Probst A.J."/>
            <person name="Ladd B."/>
            <person name="Jarett J.K."/>
            <person name="Geller-Mcgrath D.E."/>
            <person name="Sieber C.M.K."/>
            <person name="Emerson J.B."/>
            <person name="Anantharaman K."/>
            <person name="Thomas B.C."/>
            <person name="Malmstrom R."/>
            <person name="Stieglmeier M."/>
            <person name="Klingl A."/>
            <person name="Woyke T."/>
            <person name="Ryan C.M."/>
            <person name="Banfield J.F."/>
        </authorList>
    </citation>
    <scope>NUCLEOTIDE SEQUENCE [LARGE SCALE GENOMIC DNA]</scope>
</reference>
<accession>A0A2M7EJB2</accession>
<comment type="catalytic activity">
    <reaction evidence="4">
        <text>alpha-D-glucose 6-phosphate = beta-D-fructose 6-phosphate</text>
        <dbReference type="Rhea" id="RHEA:11816"/>
        <dbReference type="ChEBI" id="CHEBI:57634"/>
        <dbReference type="ChEBI" id="CHEBI:58225"/>
        <dbReference type="EC" id="5.3.1.9"/>
    </reaction>
</comment>
<dbReference type="Pfam" id="PF00342">
    <property type="entry name" value="PGI"/>
    <property type="match status" value="1"/>
</dbReference>
<dbReference type="GO" id="GO:0005829">
    <property type="term" value="C:cytosol"/>
    <property type="evidence" value="ECO:0007669"/>
    <property type="project" value="TreeGrafter"/>
</dbReference>
<dbReference type="UniPathway" id="UPA00109">
    <property type="reaction ID" value="UER00181"/>
</dbReference>